<comment type="caution">
    <text evidence="2">The sequence shown here is derived from an EMBL/GenBank/DDBJ whole genome shotgun (WGS) entry which is preliminary data.</text>
</comment>
<dbReference type="EMBL" id="PTQR01000053">
    <property type="protein sequence ID" value="TKX23681.1"/>
    <property type="molecule type" value="Genomic_DNA"/>
</dbReference>
<evidence type="ECO:0000313" key="2">
    <source>
        <dbReference type="EMBL" id="TKX23681.1"/>
    </source>
</evidence>
<feature type="compositionally biased region" description="Polar residues" evidence="1">
    <location>
        <begin position="145"/>
        <end position="158"/>
    </location>
</feature>
<organism evidence="2 3">
    <name type="scientific">Elsinoe australis</name>
    <dbReference type="NCBI Taxonomy" id="40998"/>
    <lineage>
        <taxon>Eukaryota</taxon>
        <taxon>Fungi</taxon>
        <taxon>Dikarya</taxon>
        <taxon>Ascomycota</taxon>
        <taxon>Pezizomycotina</taxon>
        <taxon>Dothideomycetes</taxon>
        <taxon>Dothideomycetidae</taxon>
        <taxon>Myriangiales</taxon>
        <taxon>Elsinoaceae</taxon>
        <taxon>Elsinoe</taxon>
    </lineage>
</organism>
<evidence type="ECO:0000256" key="1">
    <source>
        <dbReference type="SAM" id="MobiDB-lite"/>
    </source>
</evidence>
<gene>
    <name evidence="2" type="ORF">C1H76_4197</name>
</gene>
<feature type="region of interest" description="Disordered" evidence="1">
    <location>
        <begin position="189"/>
        <end position="208"/>
    </location>
</feature>
<proteinExistence type="predicted"/>
<feature type="compositionally biased region" description="Low complexity" evidence="1">
    <location>
        <begin position="52"/>
        <end position="63"/>
    </location>
</feature>
<feature type="region of interest" description="Disordered" evidence="1">
    <location>
        <begin position="1"/>
        <end position="183"/>
    </location>
</feature>
<accession>A0A4U7B2T2</accession>
<feature type="compositionally biased region" description="Polar residues" evidence="1">
    <location>
        <begin position="173"/>
        <end position="183"/>
    </location>
</feature>
<reference evidence="2 3" key="1">
    <citation type="submission" date="2018-02" db="EMBL/GenBank/DDBJ databases">
        <title>Draft genome sequences of Elsinoe sp., causing black scab on jojoba.</title>
        <authorList>
            <person name="Stodart B."/>
            <person name="Jeffress S."/>
            <person name="Ash G."/>
            <person name="Arun Chinnappa K."/>
        </authorList>
    </citation>
    <scope>NUCLEOTIDE SEQUENCE [LARGE SCALE GENOMIC DNA]</scope>
    <source>
        <strain evidence="2 3">Hillstone_2</strain>
    </source>
</reference>
<name>A0A4U7B2T2_9PEZI</name>
<feature type="compositionally biased region" description="Polar residues" evidence="1">
    <location>
        <begin position="69"/>
        <end position="84"/>
    </location>
</feature>
<protein>
    <submittedName>
        <fullName evidence="2">Uncharacterized protein</fullName>
    </submittedName>
</protein>
<sequence>MARPNYSSSTSDHYHKSFPQSSAQPVGAWATGRGRSPSEAARPAMVHHERTSSTSVVRKSASSIHLQKRPSQASDEYDRTSVTARANYIAKKGLPPTPPRSSPSSPSPGRSHRSPPSSQDTAPAYKRCYTPPLDTKKKAAPLPGTMSSSQSKQNSPIKTRNRSGLGRRRTGSPAPTTKKVSQFLKNIFTKKEIDQDSFERIEDRHWTE</sequence>
<feature type="compositionally biased region" description="Polar residues" evidence="1">
    <location>
        <begin position="1"/>
        <end position="11"/>
    </location>
</feature>
<evidence type="ECO:0000313" key="3">
    <source>
        <dbReference type="Proteomes" id="UP000308133"/>
    </source>
</evidence>
<feature type="compositionally biased region" description="Low complexity" evidence="1">
    <location>
        <begin position="102"/>
        <end position="118"/>
    </location>
</feature>
<dbReference type="AlphaFoldDB" id="A0A4U7B2T2"/>
<dbReference type="Proteomes" id="UP000308133">
    <property type="component" value="Unassembled WGS sequence"/>
</dbReference>
<feature type="compositionally biased region" description="Basic residues" evidence="1">
    <location>
        <begin position="159"/>
        <end position="170"/>
    </location>
</feature>